<keyword evidence="1" id="KW-1133">Transmembrane helix</keyword>
<keyword evidence="1" id="KW-0812">Transmembrane</keyword>
<organism evidence="2 3">
    <name type="scientific">Xanthomonas oryzae pv. oryzae (strain PXO99A)</name>
    <dbReference type="NCBI Taxonomy" id="360094"/>
    <lineage>
        <taxon>Bacteria</taxon>
        <taxon>Pseudomonadati</taxon>
        <taxon>Pseudomonadota</taxon>
        <taxon>Gammaproteobacteria</taxon>
        <taxon>Lysobacterales</taxon>
        <taxon>Lysobacteraceae</taxon>
        <taxon>Xanthomonas</taxon>
    </lineage>
</organism>
<name>A0A0K0GMM3_XANOP</name>
<evidence type="ECO:0000313" key="3">
    <source>
        <dbReference type="Proteomes" id="UP000001740"/>
    </source>
</evidence>
<dbReference type="AlphaFoldDB" id="A0A0K0GMM3"/>
<evidence type="ECO:0000313" key="2">
    <source>
        <dbReference type="EMBL" id="ACD60110.1"/>
    </source>
</evidence>
<feature type="transmembrane region" description="Helical" evidence="1">
    <location>
        <begin position="6"/>
        <end position="25"/>
    </location>
</feature>
<dbReference type="EMBL" id="CP000967">
    <property type="protein sequence ID" value="ACD60110.1"/>
    <property type="molecule type" value="Genomic_DNA"/>
</dbReference>
<evidence type="ECO:0000256" key="1">
    <source>
        <dbReference type="SAM" id="Phobius"/>
    </source>
</evidence>
<keyword evidence="1" id="KW-0472">Membrane</keyword>
<feature type="transmembrane region" description="Helical" evidence="1">
    <location>
        <begin position="65"/>
        <end position="82"/>
    </location>
</feature>
<sequence>MLEGFIQLVAELMIELGLHWVAASFERGQSPALAAVGYAILGALLGGVSLWLLPKHLTATHGARLTAVVIAPLAAGGLLRLGRGVRVVATRYSALIDFPTATCLRCALR</sequence>
<reference evidence="2 3" key="1">
    <citation type="journal article" date="2008" name="BMC Genomics">
        <title>Genome sequence and rapid evolution of the rice pathogen Xanthomonas oryzae pv. oryzae PXO99A.</title>
        <authorList>
            <person name="Salzberg S.L."/>
            <person name="Sommer D.D."/>
            <person name="Schatz M.C."/>
            <person name="Phillippy A.M."/>
            <person name="Rabinowicz P.D."/>
            <person name="Tsuge S."/>
            <person name="Furutani A."/>
            <person name="Ochiai H."/>
            <person name="Delcher A.L."/>
            <person name="Kelley D."/>
            <person name="Madupu R."/>
            <person name="Puiu D."/>
            <person name="Radune D."/>
            <person name="Shumway M."/>
            <person name="Trapnell C."/>
            <person name="Aparna G."/>
            <person name="Jha G."/>
            <person name="Pandey A."/>
            <person name="Patil P.B."/>
            <person name="Ishihara H."/>
            <person name="Meyer D.F."/>
            <person name="Szurek B."/>
            <person name="Verdier V."/>
            <person name="Koebnik R."/>
            <person name="Dow J.M."/>
            <person name="Ryan R.P."/>
            <person name="Hirata H."/>
            <person name="Tsuyumu S."/>
            <person name="Won Lee S."/>
            <person name="Seo Y.S."/>
            <person name="Sriariyanum M."/>
            <person name="Ronald P.C."/>
            <person name="Sonti R.V."/>
            <person name="Van Sluys M.A."/>
            <person name="Leach J.E."/>
            <person name="White F.F."/>
            <person name="Bogdanove A.J."/>
        </authorList>
    </citation>
    <scope>NUCLEOTIDE SEQUENCE [LARGE SCALE GENOMIC DNA]</scope>
    <source>
        <strain evidence="2 3">PXO99A</strain>
    </source>
</reference>
<proteinExistence type="predicted"/>
<dbReference type="eggNOG" id="ENOG5032VMH">
    <property type="taxonomic scope" value="Bacteria"/>
</dbReference>
<protein>
    <submittedName>
        <fullName evidence="2">Putative membrane protein</fullName>
    </submittedName>
</protein>
<gene>
    <name evidence="2" type="ordered locus">PXO_01271</name>
</gene>
<dbReference type="KEGG" id="xop:PXO_01271"/>
<accession>A0A0K0GMM3</accession>
<dbReference type="HOGENOM" id="CLU_2182923_0_0_6"/>
<feature type="transmembrane region" description="Helical" evidence="1">
    <location>
        <begin position="32"/>
        <end position="53"/>
    </location>
</feature>
<dbReference type="Proteomes" id="UP000001740">
    <property type="component" value="Chromosome"/>
</dbReference>